<proteinExistence type="predicted"/>
<sequence>MSLVAQLTQKQRRFYESLRKHIIETGESPTTNELMACMNLSSPRAVTQYLSVLEKKGLIFREKHAARGIRLREYADAVETVNIPVIASAGCDNVSVLAERNFGDFICVASDLLCGKRRDDVVSIKAIGDSMVDAGVCDSDYVLVELTQAVSDNDLVVTIVDHCAVIKKIQFANNAIVLHPVSSDPQYKPIILQRDYRIFGRVIDVIRMPQKGDLDIVPLYSSY</sequence>
<dbReference type="Gene3D" id="1.10.10.10">
    <property type="entry name" value="Winged helix-like DNA-binding domain superfamily/Winged helix DNA-binding domain"/>
    <property type="match status" value="1"/>
</dbReference>
<accession>A0A2H0UV20</accession>
<dbReference type="Proteomes" id="UP000231157">
    <property type="component" value="Unassembled WGS sequence"/>
</dbReference>
<dbReference type="Gene3D" id="2.10.109.10">
    <property type="entry name" value="Umud Fragment, subunit A"/>
    <property type="match status" value="1"/>
</dbReference>
<evidence type="ECO:0000256" key="1">
    <source>
        <dbReference type="ARBA" id="ARBA00022491"/>
    </source>
</evidence>
<dbReference type="InterPro" id="IPR006199">
    <property type="entry name" value="LexA_DNA-bd_dom"/>
</dbReference>
<evidence type="ECO:0000256" key="8">
    <source>
        <dbReference type="ARBA" id="ARBA00023204"/>
    </source>
</evidence>
<evidence type="ECO:0000313" key="13">
    <source>
        <dbReference type="Proteomes" id="UP000231157"/>
    </source>
</evidence>
<reference evidence="13" key="1">
    <citation type="submission" date="2017-09" db="EMBL/GenBank/DDBJ databases">
        <title>Depth-based differentiation of microbial function through sediment-hosted aquifers and enrichment of novel symbionts in the deep terrestrial subsurface.</title>
        <authorList>
            <person name="Probst A.J."/>
            <person name="Ladd B."/>
            <person name="Jarett J.K."/>
            <person name="Geller-Mcgrath D.E."/>
            <person name="Sieber C.M.K."/>
            <person name="Emerson J.B."/>
            <person name="Anantharaman K."/>
            <person name="Thomas B.C."/>
            <person name="Malmstrom R."/>
            <person name="Stieglmeier M."/>
            <person name="Klingl A."/>
            <person name="Woyke T."/>
            <person name="Ryan C.M."/>
            <person name="Banfield J.F."/>
        </authorList>
    </citation>
    <scope>NUCLEOTIDE SEQUENCE [LARGE SCALE GENOMIC DNA]</scope>
</reference>
<dbReference type="Pfam" id="PF00717">
    <property type="entry name" value="Peptidase_S24"/>
    <property type="match status" value="1"/>
</dbReference>
<dbReference type="GO" id="GO:0006508">
    <property type="term" value="P:proteolysis"/>
    <property type="evidence" value="ECO:0007669"/>
    <property type="project" value="InterPro"/>
</dbReference>
<keyword evidence="6" id="KW-0238">DNA-binding</keyword>
<feature type="domain" description="LexA repressor DNA-binding" evidence="11">
    <location>
        <begin position="6"/>
        <end position="68"/>
    </location>
</feature>
<evidence type="ECO:0000256" key="4">
    <source>
        <dbReference type="ARBA" id="ARBA00022801"/>
    </source>
</evidence>
<keyword evidence="3" id="KW-0227">DNA damage</keyword>
<keyword evidence="7" id="KW-0804">Transcription</keyword>
<dbReference type="InterPro" id="IPR036388">
    <property type="entry name" value="WH-like_DNA-bd_sf"/>
</dbReference>
<evidence type="ECO:0000259" key="11">
    <source>
        <dbReference type="Pfam" id="PF01726"/>
    </source>
</evidence>
<dbReference type="InterPro" id="IPR039418">
    <property type="entry name" value="LexA-like"/>
</dbReference>
<dbReference type="PANTHER" id="PTHR33516:SF2">
    <property type="entry name" value="LEXA REPRESSOR-RELATED"/>
    <property type="match status" value="1"/>
</dbReference>
<keyword evidence="4" id="KW-0378">Hydrolase</keyword>
<dbReference type="InterPro" id="IPR050077">
    <property type="entry name" value="LexA_repressor"/>
</dbReference>
<dbReference type="GO" id="GO:0006281">
    <property type="term" value="P:DNA repair"/>
    <property type="evidence" value="ECO:0007669"/>
    <property type="project" value="UniProtKB-KW"/>
</dbReference>
<dbReference type="GO" id="GO:0006260">
    <property type="term" value="P:DNA replication"/>
    <property type="evidence" value="ECO:0007669"/>
    <property type="project" value="UniProtKB-KW"/>
</dbReference>
<dbReference type="GO" id="GO:0003677">
    <property type="term" value="F:DNA binding"/>
    <property type="evidence" value="ECO:0007669"/>
    <property type="project" value="UniProtKB-KW"/>
</dbReference>
<comment type="caution">
    <text evidence="12">The sequence shown here is derived from an EMBL/GenBank/DDBJ whole genome shotgun (WGS) entry which is preliminary data.</text>
</comment>
<feature type="domain" description="Peptidase S24/S26A/S26B/S26C" evidence="10">
    <location>
        <begin position="94"/>
        <end position="203"/>
    </location>
</feature>
<dbReference type="SUPFAM" id="SSF51306">
    <property type="entry name" value="LexA/Signal peptidase"/>
    <property type="match status" value="1"/>
</dbReference>
<dbReference type="EMBL" id="PFAZ01000001">
    <property type="protein sequence ID" value="PIR89506.1"/>
    <property type="molecule type" value="Genomic_DNA"/>
</dbReference>
<evidence type="ECO:0000256" key="2">
    <source>
        <dbReference type="ARBA" id="ARBA00022705"/>
    </source>
</evidence>
<evidence type="ECO:0000256" key="7">
    <source>
        <dbReference type="ARBA" id="ARBA00023163"/>
    </source>
</evidence>
<name>A0A2H0UV20_9BACT</name>
<dbReference type="GO" id="GO:0004252">
    <property type="term" value="F:serine-type endopeptidase activity"/>
    <property type="evidence" value="ECO:0007669"/>
    <property type="project" value="InterPro"/>
</dbReference>
<dbReference type="InterPro" id="IPR036286">
    <property type="entry name" value="LexA/Signal_pep-like_sf"/>
</dbReference>
<organism evidence="12 13">
    <name type="scientific">Candidatus Harrisonbacteria bacterium CG10_big_fil_rev_8_21_14_0_10_40_38</name>
    <dbReference type="NCBI Taxonomy" id="1974583"/>
    <lineage>
        <taxon>Bacteria</taxon>
        <taxon>Candidatus Harrisoniibacteriota</taxon>
    </lineage>
</organism>
<evidence type="ECO:0000259" key="10">
    <source>
        <dbReference type="Pfam" id="PF00717"/>
    </source>
</evidence>
<evidence type="ECO:0000256" key="5">
    <source>
        <dbReference type="ARBA" id="ARBA00023015"/>
    </source>
</evidence>
<evidence type="ECO:0000256" key="6">
    <source>
        <dbReference type="ARBA" id="ARBA00023125"/>
    </source>
</evidence>
<dbReference type="SUPFAM" id="SSF46785">
    <property type="entry name" value="Winged helix' DNA-binding domain"/>
    <property type="match status" value="1"/>
</dbReference>
<dbReference type="PANTHER" id="PTHR33516">
    <property type="entry name" value="LEXA REPRESSOR"/>
    <property type="match status" value="1"/>
</dbReference>
<dbReference type="GO" id="GO:0009432">
    <property type="term" value="P:SOS response"/>
    <property type="evidence" value="ECO:0007669"/>
    <property type="project" value="UniProtKB-KW"/>
</dbReference>
<dbReference type="GO" id="GO:0045892">
    <property type="term" value="P:negative regulation of DNA-templated transcription"/>
    <property type="evidence" value="ECO:0007669"/>
    <property type="project" value="InterPro"/>
</dbReference>
<evidence type="ECO:0000256" key="3">
    <source>
        <dbReference type="ARBA" id="ARBA00022763"/>
    </source>
</evidence>
<evidence type="ECO:0000256" key="9">
    <source>
        <dbReference type="ARBA" id="ARBA00023236"/>
    </source>
</evidence>
<dbReference type="NCBIfam" id="TIGR00498">
    <property type="entry name" value="lexA"/>
    <property type="match status" value="1"/>
</dbReference>
<gene>
    <name evidence="12" type="primary">lexA</name>
    <name evidence="12" type="ORF">COU07_01230</name>
</gene>
<keyword evidence="2" id="KW-0235">DNA replication</keyword>
<dbReference type="InterPro" id="IPR036390">
    <property type="entry name" value="WH_DNA-bd_sf"/>
</dbReference>
<protein>
    <submittedName>
        <fullName evidence="12">Repressor LexA</fullName>
    </submittedName>
</protein>
<keyword evidence="1" id="KW-0678">Repressor</keyword>
<dbReference type="CDD" id="cd06529">
    <property type="entry name" value="S24_LexA-like"/>
    <property type="match status" value="1"/>
</dbReference>
<dbReference type="InterPro" id="IPR015927">
    <property type="entry name" value="Peptidase_S24_S26A/B/C"/>
</dbReference>
<dbReference type="Pfam" id="PF01726">
    <property type="entry name" value="LexA_DNA_bind"/>
    <property type="match status" value="1"/>
</dbReference>
<keyword evidence="5" id="KW-0805">Transcription regulation</keyword>
<evidence type="ECO:0000313" key="12">
    <source>
        <dbReference type="EMBL" id="PIR89506.1"/>
    </source>
</evidence>
<keyword evidence="9" id="KW-0742">SOS response</keyword>
<dbReference type="InterPro" id="IPR006200">
    <property type="entry name" value="LexA"/>
</dbReference>
<dbReference type="AlphaFoldDB" id="A0A2H0UV20"/>
<keyword evidence="8" id="KW-0234">DNA repair</keyword>